<protein>
    <submittedName>
        <fullName evidence="2">Uncharacterized protein</fullName>
    </submittedName>
</protein>
<dbReference type="RefSeq" id="WP_162672943.1">
    <property type="nucleotide sequence ID" value="NZ_LR593886.1"/>
</dbReference>
<keyword evidence="3" id="KW-1185">Reference proteome</keyword>
<name>A0A6P2DL77_9BACT</name>
<dbReference type="AlphaFoldDB" id="A0A6P2DL77"/>
<keyword evidence="1" id="KW-0732">Signal</keyword>
<proteinExistence type="predicted"/>
<evidence type="ECO:0000313" key="2">
    <source>
        <dbReference type="EMBL" id="VTS03144.1"/>
    </source>
</evidence>
<dbReference type="Proteomes" id="UP000464178">
    <property type="component" value="Chromosome"/>
</dbReference>
<sequence>MLRFVRTAFAVALATFAFSSLAGAKKLDDKKEPKGEVLKKVIDVNYEFDKDKKKLTVNATGQVPTGGWTDAKLTPRVMKEAPKDGIYEYDFTAVRPTGIAAQVISKVKASHSWDNPPGDIKGVKVYGVGEGAKTIKFDK</sequence>
<dbReference type="EMBL" id="LR593886">
    <property type="protein sequence ID" value="VTS03144.1"/>
    <property type="molecule type" value="Genomic_DNA"/>
</dbReference>
<reference evidence="2 3" key="1">
    <citation type="submission" date="2019-05" db="EMBL/GenBank/DDBJ databases">
        <authorList>
            <consortium name="Science for Life Laboratories"/>
        </authorList>
    </citation>
    <scope>NUCLEOTIDE SEQUENCE [LARGE SCALE GENOMIC DNA]</scope>
    <source>
        <strain evidence="2">Soil9</strain>
    </source>
</reference>
<evidence type="ECO:0000256" key="1">
    <source>
        <dbReference type="SAM" id="SignalP"/>
    </source>
</evidence>
<feature type="chain" id="PRO_5027091135" evidence="1">
    <location>
        <begin position="23"/>
        <end position="139"/>
    </location>
</feature>
<gene>
    <name evidence="2" type="ORF">SOIL9_72810</name>
</gene>
<organism evidence="2 3">
    <name type="scientific">Gemmata massiliana</name>
    <dbReference type="NCBI Taxonomy" id="1210884"/>
    <lineage>
        <taxon>Bacteria</taxon>
        <taxon>Pseudomonadati</taxon>
        <taxon>Planctomycetota</taxon>
        <taxon>Planctomycetia</taxon>
        <taxon>Gemmatales</taxon>
        <taxon>Gemmataceae</taxon>
        <taxon>Gemmata</taxon>
    </lineage>
</organism>
<dbReference type="KEGG" id="gms:SOIL9_72810"/>
<evidence type="ECO:0000313" key="3">
    <source>
        <dbReference type="Proteomes" id="UP000464178"/>
    </source>
</evidence>
<feature type="signal peptide" evidence="1">
    <location>
        <begin position="1"/>
        <end position="22"/>
    </location>
</feature>
<accession>A0A6P2DL77</accession>